<gene>
    <name evidence="7" type="ORF">B2M26_02040</name>
</gene>
<keyword evidence="2" id="KW-0597">Phosphoprotein</keyword>
<dbReference type="Proteomes" id="UP000190229">
    <property type="component" value="Unassembled WGS sequence"/>
</dbReference>
<dbReference type="InterPro" id="IPR036388">
    <property type="entry name" value="WH-like_DNA-bd_sf"/>
</dbReference>
<dbReference type="PANTHER" id="PTHR43228:SF6">
    <property type="entry name" value="RESPONSE REGULATOR RECEIVER"/>
    <property type="match status" value="1"/>
</dbReference>
<evidence type="ECO:0000313" key="7">
    <source>
        <dbReference type="EMBL" id="OPG17142.1"/>
    </source>
</evidence>
<comment type="caution">
    <text evidence="7">The sequence shown here is derived from an EMBL/GenBank/DDBJ whole genome shotgun (WGS) entry which is preliminary data.</text>
</comment>
<organism evidence="7 8">
    <name type="scientific">Ferroacidibacillus organovorans</name>
    <dbReference type="NCBI Taxonomy" id="1765683"/>
    <lineage>
        <taxon>Bacteria</taxon>
        <taxon>Bacillati</taxon>
        <taxon>Bacillota</taxon>
        <taxon>Bacilli</taxon>
        <taxon>Bacillales</taxon>
        <taxon>Alicyclobacillaceae</taxon>
        <taxon>Ferroacidibacillus</taxon>
    </lineage>
</organism>
<dbReference type="SMART" id="SM00448">
    <property type="entry name" value="REC"/>
    <property type="match status" value="1"/>
</dbReference>
<dbReference type="AlphaFoldDB" id="A0A1V4EWA1"/>
<evidence type="ECO:0000259" key="5">
    <source>
        <dbReference type="PROSITE" id="PS50110"/>
    </source>
</evidence>
<dbReference type="PROSITE" id="PS50921">
    <property type="entry name" value="ANTAR"/>
    <property type="match status" value="1"/>
</dbReference>
<evidence type="ECO:0000313" key="8">
    <source>
        <dbReference type="Proteomes" id="UP000190229"/>
    </source>
</evidence>
<feature type="domain" description="ANTAR" evidence="6">
    <location>
        <begin position="126"/>
        <end position="187"/>
    </location>
</feature>
<protein>
    <submittedName>
        <fullName evidence="7">Response regulator</fullName>
    </submittedName>
</protein>
<dbReference type="Gene3D" id="1.10.10.10">
    <property type="entry name" value="Winged helix-like DNA-binding domain superfamily/Winged helix DNA-binding domain"/>
    <property type="match status" value="1"/>
</dbReference>
<dbReference type="EMBL" id="MWPS01000005">
    <property type="protein sequence ID" value="OPG17142.1"/>
    <property type="molecule type" value="Genomic_DNA"/>
</dbReference>
<feature type="region of interest" description="Disordered" evidence="4">
    <location>
        <begin position="193"/>
        <end position="212"/>
    </location>
</feature>
<sequence length="233" mass="26186">MNPKARILLVDDESIVRMDMREMLMLEGYDVVAEASNGETAIEQTLRHQPDLIVMDIKMPKMDGITASRIIDQTWRIPILLLTAYNQSQLIDDAKEAGIFGYLVKPITELDLAPAIEIALAQAERLRRLINEKSELEERLKERKLIERAKGVLMDHSGSTEAEAYQCMRSQAMNRQASLAVVAKKILAEHQRTDARRASSAPMATMSVPANREPSGLNTFINSILEGEFHGER</sequence>
<name>A0A1V4EWA1_9BACL</name>
<proteinExistence type="predicted"/>
<dbReference type="InterPro" id="IPR052048">
    <property type="entry name" value="ST_Response_Regulator"/>
</dbReference>
<dbReference type="PIRSF" id="PIRSF036382">
    <property type="entry name" value="RR_antiterm"/>
    <property type="match status" value="1"/>
</dbReference>
<dbReference type="InterPro" id="IPR005561">
    <property type="entry name" value="ANTAR"/>
</dbReference>
<keyword evidence="8" id="KW-1185">Reference proteome</keyword>
<dbReference type="PANTHER" id="PTHR43228">
    <property type="entry name" value="TWO-COMPONENT RESPONSE REGULATOR"/>
    <property type="match status" value="1"/>
</dbReference>
<dbReference type="Gene3D" id="3.40.50.2300">
    <property type="match status" value="1"/>
</dbReference>
<evidence type="ECO:0000259" key="6">
    <source>
        <dbReference type="PROSITE" id="PS50921"/>
    </source>
</evidence>
<dbReference type="SMART" id="SM01012">
    <property type="entry name" value="ANTAR"/>
    <property type="match status" value="1"/>
</dbReference>
<dbReference type="SUPFAM" id="SSF52172">
    <property type="entry name" value="CheY-like"/>
    <property type="match status" value="1"/>
</dbReference>
<keyword evidence="1" id="KW-0902">Two-component regulatory system</keyword>
<dbReference type="RefSeq" id="WP_067560685.1">
    <property type="nucleotide sequence ID" value="NZ_LSUQ01000002.1"/>
</dbReference>
<dbReference type="OrthoDB" id="9780153at2"/>
<evidence type="ECO:0000256" key="2">
    <source>
        <dbReference type="PROSITE-ProRule" id="PRU00169"/>
    </source>
</evidence>
<dbReference type="InterPro" id="IPR001789">
    <property type="entry name" value="Sig_transdc_resp-reg_receiver"/>
</dbReference>
<evidence type="ECO:0000256" key="3">
    <source>
        <dbReference type="SAM" id="Coils"/>
    </source>
</evidence>
<dbReference type="InterPro" id="IPR008327">
    <property type="entry name" value="Sig_transdc_resp-reg_antiterm"/>
</dbReference>
<reference evidence="7 8" key="1">
    <citation type="submission" date="2017-02" db="EMBL/GenBank/DDBJ databases">
        <title>Draft genome of Acidibacillus ferrooxidans Huett2.</title>
        <authorList>
            <person name="Schopf S."/>
        </authorList>
    </citation>
    <scope>NUCLEOTIDE SEQUENCE [LARGE SCALE GENOMIC DNA]</scope>
    <source>
        <strain evidence="7 8">Huett2</strain>
    </source>
</reference>
<feature type="modified residue" description="4-aspartylphosphate" evidence="2">
    <location>
        <position position="56"/>
    </location>
</feature>
<dbReference type="Pfam" id="PF03861">
    <property type="entry name" value="ANTAR"/>
    <property type="match status" value="1"/>
</dbReference>
<accession>A0A1V4EWA1</accession>
<dbReference type="PROSITE" id="PS50110">
    <property type="entry name" value="RESPONSE_REGULATORY"/>
    <property type="match status" value="1"/>
</dbReference>
<evidence type="ECO:0000256" key="1">
    <source>
        <dbReference type="ARBA" id="ARBA00023012"/>
    </source>
</evidence>
<keyword evidence="3" id="KW-0175">Coiled coil</keyword>
<dbReference type="Pfam" id="PF00072">
    <property type="entry name" value="Response_reg"/>
    <property type="match status" value="1"/>
</dbReference>
<feature type="coiled-coil region" evidence="3">
    <location>
        <begin position="116"/>
        <end position="146"/>
    </location>
</feature>
<evidence type="ECO:0000256" key="4">
    <source>
        <dbReference type="SAM" id="MobiDB-lite"/>
    </source>
</evidence>
<dbReference type="InterPro" id="IPR011006">
    <property type="entry name" value="CheY-like_superfamily"/>
</dbReference>
<feature type="domain" description="Response regulatory" evidence="5">
    <location>
        <begin position="6"/>
        <end position="120"/>
    </location>
</feature>
<dbReference type="GO" id="GO:0000160">
    <property type="term" value="P:phosphorelay signal transduction system"/>
    <property type="evidence" value="ECO:0007669"/>
    <property type="project" value="UniProtKB-KW"/>
</dbReference>
<dbReference type="GO" id="GO:0003723">
    <property type="term" value="F:RNA binding"/>
    <property type="evidence" value="ECO:0007669"/>
    <property type="project" value="InterPro"/>
</dbReference>